<dbReference type="EMBL" id="QGDH01000043">
    <property type="protein sequence ID" value="RAR12928.1"/>
    <property type="molecule type" value="Genomic_DNA"/>
</dbReference>
<evidence type="ECO:0000256" key="2">
    <source>
        <dbReference type="PROSITE-ProRule" id="PRU00169"/>
    </source>
</evidence>
<dbReference type="CDD" id="cd00082">
    <property type="entry name" value="HisKA"/>
    <property type="match status" value="1"/>
</dbReference>
<dbReference type="InterPro" id="IPR003661">
    <property type="entry name" value="HisK_dim/P_dom"/>
</dbReference>
<evidence type="ECO:0000259" key="5">
    <source>
        <dbReference type="PROSITE" id="PS50109"/>
    </source>
</evidence>
<dbReference type="CDD" id="cd00130">
    <property type="entry name" value="PAS"/>
    <property type="match status" value="1"/>
</dbReference>
<keyword evidence="8" id="KW-0808">Transferase</keyword>
<dbReference type="InterPro" id="IPR001789">
    <property type="entry name" value="Sig_transdc_resp-reg_receiver"/>
</dbReference>
<dbReference type="SMART" id="SM00448">
    <property type="entry name" value="REC"/>
    <property type="match status" value="1"/>
</dbReference>
<dbReference type="CDD" id="cd17546">
    <property type="entry name" value="REC_hyHK_CKI1_RcsC-like"/>
    <property type="match status" value="1"/>
</dbReference>
<dbReference type="Pfam" id="PF00512">
    <property type="entry name" value="HisKA"/>
    <property type="match status" value="1"/>
</dbReference>
<dbReference type="Gene3D" id="3.30.450.20">
    <property type="entry name" value="PAS domain"/>
    <property type="match status" value="3"/>
</dbReference>
<dbReference type="InterPro" id="IPR036890">
    <property type="entry name" value="HATPase_C_sf"/>
</dbReference>
<dbReference type="Pfam" id="PF26131">
    <property type="entry name" value="PAS-like"/>
    <property type="match status" value="1"/>
</dbReference>
<dbReference type="InterPro" id="IPR035965">
    <property type="entry name" value="PAS-like_dom_sf"/>
</dbReference>
<dbReference type="PROSITE" id="PS50112">
    <property type="entry name" value="PAS"/>
    <property type="match status" value="1"/>
</dbReference>
<keyword evidence="8" id="KW-0418">Kinase</keyword>
<dbReference type="PROSITE" id="PS50109">
    <property type="entry name" value="HIS_KIN"/>
    <property type="match status" value="1"/>
</dbReference>
<sequence length="1239" mass="138618">MDVDIRQLYDSDPRPTFIVDCQAPSTTIHHVNTALLALSRVALSLHTHNALRDWWDPASRVESRSQNEFVHGRYRWAKFTACNRWLIVTITEQPPPSTEHLDSLPDRTQLSRVASPLLETRPDTIFTVRIQSPELQEHVECIRKVNWSRTSLGPISNWGYELNVLVTTLMLETRPTALFLGPERTVLYNLAYAAVSGSRHPAILGQSIIDAWPELADPVSAAMARSDQTRCADVPEEEYHFMVERYGFVEEAFFMWSLVPLVGVGNINGLYSIVTEVTKHRLLERRVNALLMVSQLTSKARNTKDFWAQIAEAVRPYEYDFPAAVLYSQCELHEPPNAAGASKGPLDRCKLEWAIGYRPNHPDVPQELDLSSDLGLARVLSDSTQGGAARLYREDDDVLPTTIYKDLEKRGFGDPLKVFLVVPIRTYDNTVVGYLLIGLNTRRPYDDEYKDWIEVFSNLLGASAASVALHEEEAHNRERQKEQADRDREALNAEVANLTQEASHVAEKLRNFHDIADQAGLGYFEIDADGMLVHANETYFTQTGHRRDFAYSPPFAYKEHVHEDDIPMVEKQWETLVAGHPATFEIRWKKRPDQAQESKEAGDDYLWTLSACVPIKAPDGTVTGVFGCNTDISAQKEATEIAIMRSEAERRLASFTELAPVGLYHLNPDLSMKYCNDQWFRITGHPKVPMDEVDWRRIVGEEQIEACYRDVGIARHKKSSYTFSIHLKKQWIGPDDIPTPTWILVTATAYTDDTIMGTMTDISQLKWAEAIQQSRVEEALESKRQQENFIDMTSHEMRNPLSAMVQCADSITGSLSEMKYLASGEALTTQPVLQTQLEDLIGTSVDAVETIQACATHQKRIVDDILTLSKLDSKLLVISPIALQPLVFLQDAYKMFKDEANKARVDLTVQCDQSFADLNIDWAILDPSRVLQVLINLLTNAIKFTQDRDVRKVEVIMGASQEVETMPGVEYVPQEAAHNDFLAKPEGDYAGEVFYLSFTYGGSGLGLFISRELTEMQGGSIGVASDQNVGSAFSFYIKSRRAMPPRKAGSPTGTTQSLESKQTDHPKAQIIQILNENPEAPLSATPSAKEREKVKGADQKHYHILIVEDNLINQRVLSSQLKKLGHTIHVANHGVEALSQLSQTSLSTTATTSPPIPLGVILMDIEMPVMDGLTCTRRIREMEARGELGGHVPIIAVSANARKEQVDMAKSAGVDDAICKPFRIPQLMALIQGLGVQAV</sequence>
<dbReference type="SUPFAM" id="SSF55781">
    <property type="entry name" value="GAF domain-like"/>
    <property type="match status" value="2"/>
</dbReference>
<feature type="region of interest" description="Disordered" evidence="4">
    <location>
        <begin position="1043"/>
        <end position="1065"/>
    </location>
</feature>
<evidence type="ECO:0000256" key="4">
    <source>
        <dbReference type="SAM" id="MobiDB-lite"/>
    </source>
</evidence>
<dbReference type="Pfam" id="PF02518">
    <property type="entry name" value="HATPase_c"/>
    <property type="match status" value="1"/>
</dbReference>
<dbReference type="PANTHER" id="PTHR43719:SF30">
    <property type="entry name" value="TWO-COMPONENT SYSTEM RESPONSE REGULATOR"/>
    <property type="match status" value="1"/>
</dbReference>
<feature type="domain" description="PAS" evidence="7">
    <location>
        <begin position="508"/>
        <end position="580"/>
    </location>
</feature>
<dbReference type="STRING" id="183478.A0A364N6F7"/>
<feature type="coiled-coil region" evidence="3">
    <location>
        <begin position="467"/>
        <end position="508"/>
    </location>
</feature>
<dbReference type="PROSITE" id="PS50110">
    <property type="entry name" value="RESPONSE_REGULATORY"/>
    <property type="match status" value="1"/>
</dbReference>
<dbReference type="SUPFAM" id="SSF55785">
    <property type="entry name" value="PYP-like sensor domain (PAS domain)"/>
    <property type="match status" value="2"/>
</dbReference>
<evidence type="ECO:0000313" key="9">
    <source>
        <dbReference type="Proteomes" id="UP000249619"/>
    </source>
</evidence>
<feature type="modified residue" description="4-aspartylphosphate" evidence="2">
    <location>
        <position position="1164"/>
    </location>
</feature>
<dbReference type="Gene3D" id="3.40.50.2300">
    <property type="match status" value="1"/>
</dbReference>
<protein>
    <submittedName>
        <fullName evidence="8">Histidine kinase HHK14p</fullName>
        <ecNumber evidence="8">2.7.13.3</ecNumber>
    </submittedName>
</protein>
<dbReference type="InterPro" id="IPR000014">
    <property type="entry name" value="PAS"/>
</dbReference>
<feature type="compositionally biased region" description="Polar residues" evidence="4">
    <location>
        <begin position="1051"/>
        <end position="1060"/>
    </location>
</feature>
<dbReference type="EC" id="2.7.13.3" evidence="8"/>
<proteinExistence type="predicted"/>
<keyword evidence="9" id="KW-1185">Reference proteome</keyword>
<dbReference type="OrthoDB" id="303614at2759"/>
<dbReference type="InterPro" id="IPR058846">
    <property type="entry name" value="PAS-like"/>
</dbReference>
<dbReference type="SUPFAM" id="SSF52172">
    <property type="entry name" value="CheY-like"/>
    <property type="match status" value="1"/>
</dbReference>
<gene>
    <name evidence="8" type="ORF">DDE83_003726</name>
</gene>
<evidence type="ECO:0000259" key="7">
    <source>
        <dbReference type="PROSITE" id="PS50112"/>
    </source>
</evidence>
<dbReference type="InterPro" id="IPR036097">
    <property type="entry name" value="HisK_dim/P_sf"/>
</dbReference>
<dbReference type="SMART" id="SM00388">
    <property type="entry name" value="HisKA"/>
    <property type="match status" value="1"/>
</dbReference>
<dbReference type="InterPro" id="IPR011006">
    <property type="entry name" value="CheY-like_superfamily"/>
</dbReference>
<comment type="caution">
    <text evidence="8">The sequence shown here is derived from an EMBL/GenBank/DDBJ whole genome shotgun (WGS) entry which is preliminary data.</text>
</comment>
<dbReference type="SUPFAM" id="SSF47384">
    <property type="entry name" value="Homodimeric domain of signal transducing histidine kinase"/>
    <property type="match status" value="1"/>
</dbReference>
<feature type="domain" description="Histidine kinase" evidence="5">
    <location>
        <begin position="792"/>
        <end position="1041"/>
    </location>
</feature>
<keyword evidence="3" id="KW-0175">Coiled coil</keyword>
<evidence type="ECO:0000256" key="1">
    <source>
        <dbReference type="ARBA" id="ARBA00022553"/>
    </source>
</evidence>
<dbReference type="SMART" id="SM00387">
    <property type="entry name" value="HATPase_c"/>
    <property type="match status" value="1"/>
</dbReference>
<name>A0A364N6F7_STELY</name>
<dbReference type="AlphaFoldDB" id="A0A364N6F7"/>
<dbReference type="Gene3D" id="1.10.287.130">
    <property type="match status" value="1"/>
</dbReference>
<reference evidence="9" key="1">
    <citation type="submission" date="2018-05" db="EMBL/GenBank/DDBJ databases">
        <title>Draft genome sequence of Stemphylium lycopersici strain CIDEFI 213.</title>
        <authorList>
            <person name="Medina R."/>
            <person name="Franco M.E.E."/>
            <person name="Lucentini C.G."/>
            <person name="Saparrat M.C.N."/>
            <person name="Balatti P.A."/>
        </authorList>
    </citation>
    <scope>NUCLEOTIDE SEQUENCE [LARGE SCALE GENOMIC DNA]</scope>
    <source>
        <strain evidence="9">CIDEFI 213</strain>
    </source>
</reference>
<dbReference type="GO" id="GO:0000155">
    <property type="term" value="F:phosphorelay sensor kinase activity"/>
    <property type="evidence" value="ECO:0007669"/>
    <property type="project" value="InterPro"/>
</dbReference>
<feature type="domain" description="Response regulatory" evidence="6">
    <location>
        <begin position="1103"/>
        <end position="1235"/>
    </location>
</feature>
<dbReference type="Gene3D" id="3.30.565.10">
    <property type="entry name" value="Histidine kinase-like ATPase, C-terminal domain"/>
    <property type="match status" value="1"/>
</dbReference>
<dbReference type="InterPro" id="IPR050956">
    <property type="entry name" value="2C_system_His_kinase"/>
</dbReference>
<organism evidence="8 9">
    <name type="scientific">Stemphylium lycopersici</name>
    <name type="common">Tomato gray leaf spot disease fungus</name>
    <name type="synonym">Thyrospora lycopersici</name>
    <dbReference type="NCBI Taxonomy" id="183478"/>
    <lineage>
        <taxon>Eukaryota</taxon>
        <taxon>Fungi</taxon>
        <taxon>Dikarya</taxon>
        <taxon>Ascomycota</taxon>
        <taxon>Pezizomycotina</taxon>
        <taxon>Dothideomycetes</taxon>
        <taxon>Pleosporomycetidae</taxon>
        <taxon>Pleosporales</taxon>
        <taxon>Pleosporineae</taxon>
        <taxon>Pleosporaceae</taxon>
        <taxon>Stemphylium</taxon>
    </lineage>
</organism>
<dbReference type="Proteomes" id="UP000249619">
    <property type="component" value="Unassembled WGS sequence"/>
</dbReference>
<dbReference type="InterPro" id="IPR003594">
    <property type="entry name" value="HATPase_dom"/>
</dbReference>
<evidence type="ECO:0000313" key="8">
    <source>
        <dbReference type="EMBL" id="RAR12928.1"/>
    </source>
</evidence>
<keyword evidence="1 2" id="KW-0597">Phosphoprotein</keyword>
<evidence type="ECO:0000259" key="6">
    <source>
        <dbReference type="PROSITE" id="PS50110"/>
    </source>
</evidence>
<dbReference type="PANTHER" id="PTHR43719">
    <property type="entry name" value="TWO-COMPONENT HISTIDINE KINASE"/>
    <property type="match status" value="1"/>
</dbReference>
<accession>A0A364N6F7</accession>
<dbReference type="SMART" id="SM00091">
    <property type="entry name" value="PAS"/>
    <property type="match status" value="2"/>
</dbReference>
<dbReference type="Pfam" id="PF00072">
    <property type="entry name" value="Response_reg"/>
    <property type="match status" value="1"/>
</dbReference>
<dbReference type="InterPro" id="IPR005467">
    <property type="entry name" value="His_kinase_dom"/>
</dbReference>
<evidence type="ECO:0000256" key="3">
    <source>
        <dbReference type="SAM" id="Coils"/>
    </source>
</evidence>
<dbReference type="SUPFAM" id="SSF55874">
    <property type="entry name" value="ATPase domain of HSP90 chaperone/DNA topoisomerase II/histidine kinase"/>
    <property type="match status" value="1"/>
</dbReference>